<reference evidence="3 4" key="1">
    <citation type="submission" date="2020-08" db="EMBL/GenBank/DDBJ databases">
        <title>Cohnella phylogeny.</title>
        <authorList>
            <person name="Dunlap C."/>
        </authorList>
    </citation>
    <scope>NUCLEOTIDE SEQUENCE [LARGE SCALE GENOMIC DNA]</scope>
    <source>
        <strain evidence="3 4">DSM 103658</strain>
    </source>
</reference>
<gene>
    <name evidence="3" type="ORF">H4Q31_08800</name>
</gene>
<evidence type="ECO:0008006" key="5">
    <source>
        <dbReference type="Google" id="ProtNLM"/>
    </source>
</evidence>
<keyword evidence="2" id="KW-0732">Signal</keyword>
<proteinExistence type="predicted"/>
<name>A0A841TDV8_9BACL</name>
<dbReference type="Proteomes" id="UP000574133">
    <property type="component" value="Unassembled WGS sequence"/>
</dbReference>
<evidence type="ECO:0000313" key="3">
    <source>
        <dbReference type="EMBL" id="MBB6677420.1"/>
    </source>
</evidence>
<sequence length="187" mass="20148">MKKLSYILLGVLLGVAITASAGAYAASSGLIGSKVAGMKEVKLNGKSVGQAAIINNSSYLPVRAISEAMRLNIDLSGGVIGLNSSTPDFVQDPTIEEARLNDLQTKREIILRQINSPIFVSDLDTWRKAVPYYQNELLTAADFQKADLEAKLADAQKNLQDFEAKLADLQAQLAEIDAQIAALQDQQ</sequence>
<feature type="coiled-coil region" evidence="1">
    <location>
        <begin position="138"/>
        <end position="186"/>
    </location>
</feature>
<keyword evidence="4" id="KW-1185">Reference proteome</keyword>
<dbReference type="EMBL" id="JACJVN010000032">
    <property type="protein sequence ID" value="MBB6677420.1"/>
    <property type="molecule type" value="Genomic_DNA"/>
</dbReference>
<keyword evidence="1" id="KW-0175">Coiled coil</keyword>
<accession>A0A841TDV8</accession>
<feature type="signal peptide" evidence="2">
    <location>
        <begin position="1"/>
        <end position="25"/>
    </location>
</feature>
<dbReference type="RefSeq" id="WP_185178701.1">
    <property type="nucleotide sequence ID" value="NZ_CBCSEP010000013.1"/>
</dbReference>
<evidence type="ECO:0000256" key="1">
    <source>
        <dbReference type="SAM" id="Coils"/>
    </source>
</evidence>
<evidence type="ECO:0000313" key="4">
    <source>
        <dbReference type="Proteomes" id="UP000574133"/>
    </source>
</evidence>
<feature type="chain" id="PRO_5032736703" description="Copper amine oxidase-like N-terminal domain-containing protein" evidence="2">
    <location>
        <begin position="26"/>
        <end position="187"/>
    </location>
</feature>
<protein>
    <recommendedName>
        <fullName evidence="5">Copper amine oxidase-like N-terminal domain-containing protein</fullName>
    </recommendedName>
</protein>
<evidence type="ECO:0000256" key="2">
    <source>
        <dbReference type="SAM" id="SignalP"/>
    </source>
</evidence>
<organism evidence="3 4">
    <name type="scientific">Cohnella lubricantis</name>
    <dbReference type="NCBI Taxonomy" id="2163172"/>
    <lineage>
        <taxon>Bacteria</taxon>
        <taxon>Bacillati</taxon>
        <taxon>Bacillota</taxon>
        <taxon>Bacilli</taxon>
        <taxon>Bacillales</taxon>
        <taxon>Paenibacillaceae</taxon>
        <taxon>Cohnella</taxon>
    </lineage>
</organism>
<comment type="caution">
    <text evidence="3">The sequence shown here is derived from an EMBL/GenBank/DDBJ whole genome shotgun (WGS) entry which is preliminary data.</text>
</comment>
<dbReference type="AlphaFoldDB" id="A0A841TDV8"/>